<dbReference type="InterPro" id="IPR000408">
    <property type="entry name" value="Reg_chr_condens"/>
</dbReference>
<dbReference type="Gene3D" id="2.60.40.10">
    <property type="entry name" value="Immunoglobulins"/>
    <property type="match status" value="1"/>
</dbReference>
<keyword evidence="2" id="KW-0677">Repeat</keyword>
<evidence type="ECO:0000313" key="6">
    <source>
        <dbReference type="Proteomes" id="UP000268313"/>
    </source>
</evidence>
<evidence type="ECO:0000313" key="5">
    <source>
        <dbReference type="EMBL" id="RKH03710.1"/>
    </source>
</evidence>
<evidence type="ECO:0000256" key="3">
    <source>
        <dbReference type="SAM" id="SignalP"/>
    </source>
</evidence>
<dbReference type="EMBL" id="RAWE01000037">
    <property type="protein sequence ID" value="RKH03710.1"/>
    <property type="molecule type" value="Genomic_DNA"/>
</dbReference>
<feature type="chain" id="PRO_5017243272" evidence="3">
    <location>
        <begin position="20"/>
        <end position="759"/>
    </location>
</feature>
<keyword evidence="3" id="KW-0732">Signal</keyword>
<proteinExistence type="predicted"/>
<dbReference type="Gene3D" id="2.130.10.30">
    <property type="entry name" value="Regulator of chromosome condensation 1/beta-lactamase-inhibitor protein II"/>
    <property type="match status" value="2"/>
</dbReference>
<dbReference type="SUPFAM" id="SSF50985">
    <property type="entry name" value="RCC1/BLIP-II"/>
    <property type="match status" value="2"/>
</dbReference>
<dbReference type="OrthoDB" id="9758365at2"/>
<feature type="signal peptide" evidence="3">
    <location>
        <begin position="1"/>
        <end position="19"/>
    </location>
</feature>
<dbReference type="Pfam" id="PF25390">
    <property type="entry name" value="WD40_RLD"/>
    <property type="match status" value="1"/>
</dbReference>
<dbReference type="GO" id="GO:0005085">
    <property type="term" value="F:guanyl-nucleotide exchange factor activity"/>
    <property type="evidence" value="ECO:0007669"/>
    <property type="project" value="TreeGrafter"/>
</dbReference>
<dbReference type="PANTHER" id="PTHR45982">
    <property type="entry name" value="REGULATOR OF CHROMOSOME CONDENSATION"/>
    <property type="match status" value="1"/>
</dbReference>
<accession>A0A3A8K6L0</accession>
<keyword evidence="6" id="KW-1185">Reference proteome</keyword>
<reference evidence="6" key="1">
    <citation type="submission" date="2018-09" db="EMBL/GenBank/DDBJ databases">
        <authorList>
            <person name="Livingstone P.G."/>
            <person name="Whitworth D.E."/>
        </authorList>
    </citation>
    <scope>NUCLEOTIDE SEQUENCE [LARGE SCALE GENOMIC DNA]</scope>
    <source>
        <strain evidence="6">CA043D</strain>
    </source>
</reference>
<gene>
    <name evidence="5" type="ORF">D7X32_13115</name>
</gene>
<dbReference type="RefSeq" id="WP_120602870.1">
    <property type="nucleotide sequence ID" value="NZ_RAWE01000037.1"/>
</dbReference>
<dbReference type="AlphaFoldDB" id="A0A3A8K6L0"/>
<dbReference type="PRINTS" id="PR00633">
    <property type="entry name" value="RCCNDNSATION"/>
</dbReference>
<dbReference type="Proteomes" id="UP000268313">
    <property type="component" value="Unassembled WGS sequence"/>
</dbReference>
<organism evidence="5 6">
    <name type="scientific">Corallococcus carmarthensis</name>
    <dbReference type="NCBI Taxonomy" id="2316728"/>
    <lineage>
        <taxon>Bacteria</taxon>
        <taxon>Pseudomonadati</taxon>
        <taxon>Myxococcota</taxon>
        <taxon>Myxococcia</taxon>
        <taxon>Myxococcales</taxon>
        <taxon>Cystobacterineae</taxon>
        <taxon>Myxococcaceae</taxon>
        <taxon>Corallococcus</taxon>
    </lineage>
</organism>
<dbReference type="GO" id="GO:0005737">
    <property type="term" value="C:cytoplasm"/>
    <property type="evidence" value="ECO:0007669"/>
    <property type="project" value="TreeGrafter"/>
</dbReference>
<evidence type="ECO:0000256" key="2">
    <source>
        <dbReference type="ARBA" id="ARBA00022737"/>
    </source>
</evidence>
<dbReference type="PROSITE" id="PS51257">
    <property type="entry name" value="PROKAR_LIPOPROTEIN"/>
    <property type="match status" value="1"/>
</dbReference>
<sequence>MTKPAALALLLLCIASACTAPSSTGDTVTPEPTASVTFTVSADAVGSESQTRRALGFSFADVTRIRIDVEDAASHSALFTNFDLVPSPSGWSGTMPSLPRHRSLTFIARAYSGGDVLLFQGSTTQTLVADRETVAITLAPTNDGAPITLPRIPRIQIPGELVFGQPATLTFFVEATSGEALTFTLTPAPGGGSFVPSSGTFTLTGTSGAFVARYLPPFGIPSPTDYTHSLTVANPAGHSVSTTFVTRVLPADQSSDSLGTTVRVLFNPVIQGLAASRLAGTSDVAWSASVSDNQPSRTLDYAWSFTPDAPVTPAPGFTTQANPTVLQHYAPSLQGRLSLQVTDAAGGRTTASYRLGAQQFPDAPVQTGGPTDVAQLRAGDSHTCALLNDGSVRCFGGGAQGRLGYTGTANVGDDETPASRGAVPLAVGEKAVQLATGLGHTCALLSTGRVRCWGANASGQLGLGHSRAIGDDEPIASVGTVDLGGARALRITAGANHTCALLTSGGVRCWGDNAHGQLGLGHTDTLGDNEPPPTTDVPVGAPVQDLVAGGDHTCALLFSGHPRCWGANAYRQLGYSRDDDVGDTELPSSAGDVDVGGTAVQLALGTNHTCALLDTGALRCWGANAFGQVGNGNPDYATPLTAVALGSGLRAVQVAAGAQHTCALLESSQLQCWGNGARGRLGYANTRSLSAPGTAVIDVGGAPATSITAGGQHTCAVLATGRALCWGFNTSGQLGYGHVRAIGDDEAPALAGGILLVLP</sequence>
<evidence type="ECO:0000259" key="4">
    <source>
        <dbReference type="Pfam" id="PF25390"/>
    </source>
</evidence>
<keyword evidence="1" id="KW-0344">Guanine-nucleotide releasing factor</keyword>
<dbReference type="InterPro" id="IPR009091">
    <property type="entry name" value="RCC1/BLIP-II"/>
</dbReference>
<comment type="caution">
    <text evidence="5">The sequence shown here is derived from an EMBL/GenBank/DDBJ whole genome shotgun (WGS) entry which is preliminary data.</text>
</comment>
<protein>
    <submittedName>
        <fullName evidence="5">RTX toxin</fullName>
    </submittedName>
</protein>
<feature type="domain" description="RCC1-like" evidence="4">
    <location>
        <begin position="423"/>
        <end position="738"/>
    </location>
</feature>
<dbReference type="InterPro" id="IPR051553">
    <property type="entry name" value="Ran_GTPase-activating"/>
</dbReference>
<name>A0A3A8K6L0_9BACT</name>
<dbReference type="PANTHER" id="PTHR45982:SF1">
    <property type="entry name" value="REGULATOR OF CHROMOSOME CONDENSATION"/>
    <property type="match status" value="1"/>
</dbReference>
<dbReference type="PROSITE" id="PS50012">
    <property type="entry name" value="RCC1_3"/>
    <property type="match status" value="6"/>
</dbReference>
<dbReference type="Pfam" id="PF13540">
    <property type="entry name" value="RCC1_2"/>
    <property type="match status" value="1"/>
</dbReference>
<evidence type="ECO:0000256" key="1">
    <source>
        <dbReference type="ARBA" id="ARBA00022658"/>
    </source>
</evidence>
<dbReference type="InterPro" id="IPR013783">
    <property type="entry name" value="Ig-like_fold"/>
</dbReference>
<dbReference type="InterPro" id="IPR058923">
    <property type="entry name" value="RCC1-like_dom"/>
</dbReference>